<proteinExistence type="predicted"/>
<gene>
    <name evidence="1" type="ORF">OCBIM_22015856mg</name>
</gene>
<organism evidence="1">
    <name type="scientific">Octopus bimaculoides</name>
    <name type="common">California two-spotted octopus</name>
    <dbReference type="NCBI Taxonomy" id="37653"/>
    <lineage>
        <taxon>Eukaryota</taxon>
        <taxon>Metazoa</taxon>
        <taxon>Spiralia</taxon>
        <taxon>Lophotrochozoa</taxon>
        <taxon>Mollusca</taxon>
        <taxon>Cephalopoda</taxon>
        <taxon>Coleoidea</taxon>
        <taxon>Octopodiformes</taxon>
        <taxon>Octopoda</taxon>
        <taxon>Incirrata</taxon>
        <taxon>Octopodidae</taxon>
        <taxon>Octopus</taxon>
    </lineage>
</organism>
<protein>
    <submittedName>
        <fullName evidence="1">Uncharacterized protein</fullName>
    </submittedName>
</protein>
<reference evidence="1" key="1">
    <citation type="submission" date="2015-07" db="EMBL/GenBank/DDBJ databases">
        <title>MeaNS - Measles Nucleotide Surveillance Program.</title>
        <authorList>
            <person name="Tran T."/>
            <person name="Druce J."/>
        </authorList>
    </citation>
    <scope>NUCLEOTIDE SEQUENCE</scope>
    <source>
        <strain evidence="1">UCB-OBI-ISO-001</strain>
        <tissue evidence="1">Gonad</tissue>
    </source>
</reference>
<dbReference type="AlphaFoldDB" id="A0A0L8HFJ5"/>
<evidence type="ECO:0000313" key="1">
    <source>
        <dbReference type="EMBL" id="KOF87909.1"/>
    </source>
</evidence>
<accession>A0A0L8HFJ5</accession>
<name>A0A0L8HFJ5_OCTBM</name>
<sequence length="50" mass="5773">MVVEKVVTKIKFKRKRTTGERTDKSRGFYKSRILSNSSLIADLKGCQRVL</sequence>
<dbReference type="EMBL" id="KQ418297">
    <property type="protein sequence ID" value="KOF87909.1"/>
    <property type="molecule type" value="Genomic_DNA"/>
</dbReference>